<evidence type="ECO:0000256" key="4">
    <source>
        <dbReference type="ARBA" id="ARBA00023136"/>
    </source>
</evidence>
<dbReference type="InterPro" id="IPR018499">
    <property type="entry name" value="Tetraspanin/Peripherin"/>
</dbReference>
<organism evidence="6 7">
    <name type="scientific">Biomphalaria pfeifferi</name>
    <name type="common">Bloodfluke planorb</name>
    <name type="synonym">Freshwater snail</name>
    <dbReference type="NCBI Taxonomy" id="112525"/>
    <lineage>
        <taxon>Eukaryota</taxon>
        <taxon>Metazoa</taxon>
        <taxon>Spiralia</taxon>
        <taxon>Lophotrochozoa</taxon>
        <taxon>Mollusca</taxon>
        <taxon>Gastropoda</taxon>
        <taxon>Heterobranchia</taxon>
        <taxon>Euthyneura</taxon>
        <taxon>Panpulmonata</taxon>
        <taxon>Hygrophila</taxon>
        <taxon>Lymnaeoidea</taxon>
        <taxon>Planorbidae</taxon>
        <taxon>Biomphalaria</taxon>
    </lineage>
</organism>
<name>A0AAD8AVI3_BIOPF</name>
<evidence type="ECO:0000256" key="5">
    <source>
        <dbReference type="SAM" id="Phobius"/>
    </source>
</evidence>
<keyword evidence="7" id="KW-1185">Reference proteome</keyword>
<dbReference type="InterPro" id="IPR008952">
    <property type="entry name" value="Tetraspanin_EC2_sf"/>
</dbReference>
<keyword evidence="2 5" id="KW-0812">Transmembrane</keyword>
<evidence type="ECO:0000256" key="3">
    <source>
        <dbReference type="ARBA" id="ARBA00022989"/>
    </source>
</evidence>
<dbReference type="AlphaFoldDB" id="A0AAD8AVI3"/>
<evidence type="ECO:0000256" key="2">
    <source>
        <dbReference type="ARBA" id="ARBA00022692"/>
    </source>
</evidence>
<accession>A0AAD8AVI3</accession>
<keyword evidence="3 5" id="KW-1133">Transmembrane helix</keyword>
<evidence type="ECO:0000313" key="7">
    <source>
        <dbReference type="Proteomes" id="UP001233172"/>
    </source>
</evidence>
<dbReference type="SUPFAM" id="SSF48652">
    <property type="entry name" value="Tetraspanin"/>
    <property type="match status" value="1"/>
</dbReference>
<comment type="subcellular location">
    <subcellularLocation>
        <location evidence="1">Membrane</location>
        <topology evidence="1">Multi-pass membrane protein</topology>
    </subcellularLocation>
</comment>
<reference evidence="6" key="2">
    <citation type="submission" date="2023-04" db="EMBL/GenBank/DDBJ databases">
        <authorList>
            <person name="Bu L."/>
            <person name="Lu L."/>
            <person name="Laidemitt M.R."/>
            <person name="Zhang S.M."/>
            <person name="Mutuku M."/>
            <person name="Mkoji G."/>
            <person name="Steinauer M."/>
            <person name="Loker E.S."/>
        </authorList>
    </citation>
    <scope>NUCLEOTIDE SEQUENCE</scope>
    <source>
        <strain evidence="6">KasaAsao</strain>
        <tissue evidence="6">Whole Snail</tissue>
    </source>
</reference>
<evidence type="ECO:0000313" key="6">
    <source>
        <dbReference type="EMBL" id="KAK0042429.1"/>
    </source>
</evidence>
<dbReference type="Pfam" id="PF00335">
    <property type="entry name" value="Tetraspanin"/>
    <property type="match status" value="1"/>
</dbReference>
<dbReference type="PANTHER" id="PTHR19282">
    <property type="entry name" value="TETRASPANIN"/>
    <property type="match status" value="1"/>
</dbReference>
<protein>
    <submittedName>
        <fullName evidence="6">Tetraspanin-18</fullName>
    </submittedName>
</protein>
<dbReference type="PANTHER" id="PTHR19282:SF560">
    <property type="entry name" value="BRCT DOMAIN-CONTAINING PROTEIN"/>
    <property type="match status" value="1"/>
</dbReference>
<keyword evidence="4 5" id="KW-0472">Membrane</keyword>
<reference evidence="6" key="1">
    <citation type="journal article" date="2023" name="PLoS Negl. Trop. Dis.">
        <title>A genome sequence for Biomphalaria pfeifferi, the major vector snail for the human-infecting parasite Schistosoma mansoni.</title>
        <authorList>
            <person name="Bu L."/>
            <person name="Lu L."/>
            <person name="Laidemitt M.R."/>
            <person name="Zhang S.M."/>
            <person name="Mutuku M."/>
            <person name="Mkoji G."/>
            <person name="Steinauer M."/>
            <person name="Loker E.S."/>
        </authorList>
    </citation>
    <scope>NUCLEOTIDE SEQUENCE</scope>
    <source>
        <strain evidence="6">KasaAsao</strain>
    </source>
</reference>
<comment type="caution">
    <text evidence="6">The sequence shown here is derived from an EMBL/GenBank/DDBJ whole genome shotgun (WGS) entry which is preliminary data.</text>
</comment>
<feature type="transmembrane region" description="Helical" evidence="5">
    <location>
        <begin position="6"/>
        <end position="28"/>
    </location>
</feature>
<evidence type="ECO:0000256" key="1">
    <source>
        <dbReference type="ARBA" id="ARBA00004141"/>
    </source>
</evidence>
<feature type="transmembrane region" description="Helical" evidence="5">
    <location>
        <begin position="266"/>
        <end position="288"/>
    </location>
</feature>
<dbReference type="Proteomes" id="UP001233172">
    <property type="component" value="Unassembled WGS sequence"/>
</dbReference>
<dbReference type="GO" id="GO:0016020">
    <property type="term" value="C:membrane"/>
    <property type="evidence" value="ECO:0007669"/>
    <property type="project" value="UniProtKB-SubCell"/>
</dbReference>
<sequence length="345" mass="38327">MARFDYILAVTMAISLIWGIVILALGAIMRFSLGKLISNYIHGLGDLIDLNVCVTASKQNICPVEMNVSDDINLGDWASWLGAIVILTGFIVTIFSAVGFVAALKHSTPLIILFIAFCLIATACQFYLVQIATSEDISFHKNAKDQLSNILRSDYRIEGKNLFTMAWNGIMLMAQCCGVNSVNDFSKNYTYTEKSDPSIIMQPIQLHVPPACCRRAYFVRGNAEYGLQQLIQCAKEKPGGDNAARINTKGCYGEVFKEINKNHGPAIMGLLLFIIIWEMLQIVLGVLVKFTPPPREEYKSAVEQRMSTIPRDSVKFGSVYLRRQRQVIIAVSLDSSRPTISLLTP</sequence>
<dbReference type="EMBL" id="JASAOG010000241">
    <property type="protein sequence ID" value="KAK0042429.1"/>
    <property type="molecule type" value="Genomic_DNA"/>
</dbReference>
<feature type="transmembrane region" description="Helical" evidence="5">
    <location>
        <begin position="80"/>
        <end position="104"/>
    </location>
</feature>
<feature type="transmembrane region" description="Helical" evidence="5">
    <location>
        <begin position="110"/>
        <end position="129"/>
    </location>
</feature>
<proteinExistence type="predicted"/>
<gene>
    <name evidence="6" type="ORF">Bpfe_028163</name>
</gene>
<dbReference type="Gene3D" id="1.10.1450.10">
    <property type="entry name" value="Tetraspanin"/>
    <property type="match status" value="1"/>
</dbReference>